<keyword evidence="1" id="KW-0813">Transport</keyword>
<dbReference type="PANTHER" id="PTHR24220">
    <property type="entry name" value="IMPORT ATP-BINDING PROTEIN"/>
    <property type="match status" value="1"/>
</dbReference>
<dbReference type="InterPro" id="IPR003593">
    <property type="entry name" value="AAA+_ATPase"/>
</dbReference>
<dbReference type="PANTHER" id="PTHR24220:SF689">
    <property type="entry name" value="LIPOPROTEIN-RELEASING SYSTEM ATP-BINDING PROTEIN LOLD"/>
    <property type="match status" value="1"/>
</dbReference>
<dbReference type="GO" id="GO:0005524">
    <property type="term" value="F:ATP binding"/>
    <property type="evidence" value="ECO:0007669"/>
    <property type="project" value="UniProtKB-KW"/>
</dbReference>
<dbReference type="InterPro" id="IPR015854">
    <property type="entry name" value="ABC_transpr_LolD-like"/>
</dbReference>
<keyword evidence="7" id="KW-1185">Reference proteome</keyword>
<dbReference type="Proteomes" id="UP000317977">
    <property type="component" value="Unassembled WGS sequence"/>
</dbReference>
<keyword evidence="2" id="KW-0547">Nucleotide-binding</keyword>
<dbReference type="PROSITE" id="PS50893">
    <property type="entry name" value="ABC_TRANSPORTER_2"/>
    <property type="match status" value="1"/>
</dbReference>
<sequence length="244" mass="26074">MVWPRCRCATFFPTKTMNDNSSSPSLIVKNLSKSFATGDDRLVVLSNLNLELSSGDSLAVVGPSGSGKSTLLQILGTLDRPDSGTVMIDGADPFALSDDKLARFRNEKVGFIFQDHHLLPQLTVIENVLVPSLAQGKSSASDVARATELLDEVGLSSRLGHLPSELSGGERERVAIARALLMQPRLILADEPTGNLDRKTADSVTELLLRLQSSVGAILITVTHSESLAAAMNERKELVDGGLV</sequence>
<keyword evidence="6" id="KW-0449">Lipoprotein</keyword>
<gene>
    <name evidence="6" type="primary">lolD_2</name>
    <name evidence="6" type="ORF">Poly59_08980</name>
</gene>
<dbReference type="EC" id="3.6.3.-" evidence="6"/>
<evidence type="ECO:0000259" key="5">
    <source>
        <dbReference type="PROSITE" id="PS50893"/>
    </source>
</evidence>
<reference evidence="6 7" key="1">
    <citation type="submission" date="2019-02" db="EMBL/GenBank/DDBJ databases">
        <title>Deep-cultivation of Planctomycetes and their phenomic and genomic characterization uncovers novel biology.</title>
        <authorList>
            <person name="Wiegand S."/>
            <person name="Jogler M."/>
            <person name="Boedeker C."/>
            <person name="Pinto D."/>
            <person name="Vollmers J."/>
            <person name="Rivas-Marin E."/>
            <person name="Kohn T."/>
            <person name="Peeters S.H."/>
            <person name="Heuer A."/>
            <person name="Rast P."/>
            <person name="Oberbeckmann S."/>
            <person name="Bunk B."/>
            <person name="Jeske O."/>
            <person name="Meyerdierks A."/>
            <person name="Storesund J.E."/>
            <person name="Kallscheuer N."/>
            <person name="Luecker S."/>
            <person name="Lage O.M."/>
            <person name="Pohl T."/>
            <person name="Merkel B.J."/>
            <person name="Hornburger P."/>
            <person name="Mueller R.-W."/>
            <person name="Bruemmer F."/>
            <person name="Labrenz M."/>
            <person name="Spormann A.M."/>
            <person name="Op Den Camp H."/>
            <person name="Overmann J."/>
            <person name="Amann R."/>
            <person name="Jetten M.S.M."/>
            <person name="Mascher T."/>
            <person name="Medema M.H."/>
            <person name="Devos D.P."/>
            <person name="Kaster A.-K."/>
            <person name="Ovreas L."/>
            <person name="Rohde M."/>
            <person name="Galperin M.Y."/>
            <person name="Jogler C."/>
        </authorList>
    </citation>
    <scope>NUCLEOTIDE SEQUENCE [LARGE SCALE GENOMIC DNA]</scope>
    <source>
        <strain evidence="6 7">Poly59</strain>
    </source>
</reference>
<dbReference type="Gene3D" id="3.40.50.300">
    <property type="entry name" value="P-loop containing nucleotide triphosphate hydrolases"/>
    <property type="match status" value="1"/>
</dbReference>
<evidence type="ECO:0000256" key="1">
    <source>
        <dbReference type="ARBA" id="ARBA00022448"/>
    </source>
</evidence>
<dbReference type="EMBL" id="SJPX01000001">
    <property type="protein sequence ID" value="TWU57989.1"/>
    <property type="molecule type" value="Genomic_DNA"/>
</dbReference>
<evidence type="ECO:0000256" key="4">
    <source>
        <dbReference type="ARBA" id="ARBA00038388"/>
    </source>
</evidence>
<dbReference type="GO" id="GO:0022857">
    <property type="term" value="F:transmembrane transporter activity"/>
    <property type="evidence" value="ECO:0007669"/>
    <property type="project" value="UniProtKB-ARBA"/>
</dbReference>
<feature type="domain" description="ABC transporter" evidence="5">
    <location>
        <begin position="26"/>
        <end position="244"/>
    </location>
</feature>
<protein>
    <submittedName>
        <fullName evidence="6">Lipoprotein-releasing system ATP-binding protein LolD</fullName>
        <ecNumber evidence="6">3.6.3.-</ecNumber>
    </submittedName>
</protein>
<dbReference type="GO" id="GO:0016887">
    <property type="term" value="F:ATP hydrolysis activity"/>
    <property type="evidence" value="ECO:0007669"/>
    <property type="project" value="InterPro"/>
</dbReference>
<dbReference type="InterPro" id="IPR027417">
    <property type="entry name" value="P-loop_NTPase"/>
</dbReference>
<evidence type="ECO:0000256" key="2">
    <source>
        <dbReference type="ARBA" id="ARBA00022741"/>
    </source>
</evidence>
<proteinExistence type="inferred from homology"/>
<organism evidence="6 7">
    <name type="scientific">Rubripirellula reticaptiva</name>
    <dbReference type="NCBI Taxonomy" id="2528013"/>
    <lineage>
        <taxon>Bacteria</taxon>
        <taxon>Pseudomonadati</taxon>
        <taxon>Planctomycetota</taxon>
        <taxon>Planctomycetia</taxon>
        <taxon>Pirellulales</taxon>
        <taxon>Pirellulaceae</taxon>
        <taxon>Rubripirellula</taxon>
    </lineage>
</organism>
<dbReference type="AlphaFoldDB" id="A0A5C6FEE1"/>
<evidence type="ECO:0000256" key="3">
    <source>
        <dbReference type="ARBA" id="ARBA00022840"/>
    </source>
</evidence>
<comment type="similarity">
    <text evidence="4">Belongs to the ABC transporter superfamily. Macrolide exporter (TC 3.A.1.122) family.</text>
</comment>
<comment type="caution">
    <text evidence="6">The sequence shown here is derived from an EMBL/GenBank/DDBJ whole genome shotgun (WGS) entry which is preliminary data.</text>
</comment>
<dbReference type="CDD" id="cd03255">
    <property type="entry name" value="ABC_MJ0796_LolCDE_FtsE"/>
    <property type="match status" value="1"/>
</dbReference>
<dbReference type="FunFam" id="3.40.50.300:FF:000032">
    <property type="entry name" value="Export ABC transporter ATP-binding protein"/>
    <property type="match status" value="1"/>
</dbReference>
<dbReference type="InterPro" id="IPR017911">
    <property type="entry name" value="MacB-like_ATP-bd"/>
</dbReference>
<evidence type="ECO:0000313" key="6">
    <source>
        <dbReference type="EMBL" id="TWU57989.1"/>
    </source>
</evidence>
<evidence type="ECO:0000313" key="7">
    <source>
        <dbReference type="Proteomes" id="UP000317977"/>
    </source>
</evidence>
<dbReference type="GO" id="GO:0005886">
    <property type="term" value="C:plasma membrane"/>
    <property type="evidence" value="ECO:0007669"/>
    <property type="project" value="TreeGrafter"/>
</dbReference>
<dbReference type="Pfam" id="PF00005">
    <property type="entry name" value="ABC_tran"/>
    <property type="match status" value="1"/>
</dbReference>
<accession>A0A5C6FEE1</accession>
<dbReference type="InterPro" id="IPR003439">
    <property type="entry name" value="ABC_transporter-like_ATP-bd"/>
</dbReference>
<dbReference type="SUPFAM" id="SSF52540">
    <property type="entry name" value="P-loop containing nucleoside triphosphate hydrolases"/>
    <property type="match status" value="1"/>
</dbReference>
<keyword evidence="3 6" id="KW-0067">ATP-binding</keyword>
<name>A0A5C6FEE1_9BACT</name>
<keyword evidence="6" id="KW-0378">Hydrolase</keyword>
<dbReference type="GO" id="GO:0098796">
    <property type="term" value="C:membrane protein complex"/>
    <property type="evidence" value="ECO:0007669"/>
    <property type="project" value="UniProtKB-ARBA"/>
</dbReference>
<dbReference type="SMART" id="SM00382">
    <property type="entry name" value="AAA"/>
    <property type="match status" value="1"/>
</dbReference>